<keyword evidence="3" id="KW-0812">Transmembrane</keyword>
<dbReference type="SMART" id="SM00387">
    <property type="entry name" value="HATPase_c"/>
    <property type="match status" value="1"/>
</dbReference>
<feature type="modified residue" description="4-aspartylphosphate" evidence="2">
    <location>
        <position position="607"/>
    </location>
</feature>
<dbReference type="PROSITE" id="PS50110">
    <property type="entry name" value="RESPONSE_REGULATORY"/>
    <property type="match status" value="1"/>
</dbReference>
<keyword evidence="7" id="KW-1185">Reference proteome</keyword>
<keyword evidence="3" id="KW-0472">Membrane</keyword>
<evidence type="ECO:0000256" key="1">
    <source>
        <dbReference type="ARBA" id="ARBA00022553"/>
    </source>
</evidence>
<dbReference type="PANTHER" id="PTHR43719">
    <property type="entry name" value="TWO-COMPONENT HISTIDINE KINASE"/>
    <property type="match status" value="1"/>
</dbReference>
<feature type="domain" description="Histidine kinase" evidence="4">
    <location>
        <begin position="288"/>
        <end position="509"/>
    </location>
</feature>
<keyword evidence="3" id="KW-1133">Transmembrane helix</keyword>
<organism evidence="6 7">
    <name type="scientific">Paramecium sonneborni</name>
    <dbReference type="NCBI Taxonomy" id="65129"/>
    <lineage>
        <taxon>Eukaryota</taxon>
        <taxon>Sar</taxon>
        <taxon>Alveolata</taxon>
        <taxon>Ciliophora</taxon>
        <taxon>Intramacronucleata</taxon>
        <taxon>Oligohymenophorea</taxon>
        <taxon>Peniculida</taxon>
        <taxon>Parameciidae</taxon>
        <taxon>Paramecium</taxon>
    </lineage>
</organism>
<dbReference type="CDD" id="cd00082">
    <property type="entry name" value="HisKA"/>
    <property type="match status" value="1"/>
</dbReference>
<dbReference type="AlphaFoldDB" id="A0A8S1QPB5"/>
<name>A0A8S1QPB5_9CILI</name>
<dbReference type="Pfam" id="PF00072">
    <property type="entry name" value="Response_reg"/>
    <property type="match status" value="1"/>
</dbReference>
<evidence type="ECO:0000259" key="4">
    <source>
        <dbReference type="PROSITE" id="PS50109"/>
    </source>
</evidence>
<evidence type="ECO:0000313" key="6">
    <source>
        <dbReference type="EMBL" id="CAD8116595.1"/>
    </source>
</evidence>
<dbReference type="Pfam" id="PF00512">
    <property type="entry name" value="HisKA"/>
    <property type="match status" value="1"/>
</dbReference>
<dbReference type="PANTHER" id="PTHR43719:SF28">
    <property type="entry name" value="PEROXIDE STRESS-ACTIVATED HISTIDINE KINASE MAK1-RELATED"/>
    <property type="match status" value="1"/>
</dbReference>
<dbReference type="CDD" id="cd17546">
    <property type="entry name" value="REC_hyHK_CKI1_RcsC-like"/>
    <property type="match status" value="1"/>
</dbReference>
<dbReference type="InterPro" id="IPR001789">
    <property type="entry name" value="Sig_transdc_resp-reg_receiver"/>
</dbReference>
<dbReference type="GO" id="GO:0000155">
    <property type="term" value="F:phosphorelay sensor kinase activity"/>
    <property type="evidence" value="ECO:0007669"/>
    <property type="project" value="InterPro"/>
</dbReference>
<gene>
    <name evidence="6" type="ORF">PSON_ATCC_30995.1.T1110120</name>
</gene>
<dbReference type="Proteomes" id="UP000692954">
    <property type="component" value="Unassembled WGS sequence"/>
</dbReference>
<dbReference type="InterPro" id="IPR003661">
    <property type="entry name" value="HisK_dim/P_dom"/>
</dbReference>
<feature type="transmembrane region" description="Helical" evidence="3">
    <location>
        <begin position="53"/>
        <end position="73"/>
    </location>
</feature>
<dbReference type="SMART" id="SM00388">
    <property type="entry name" value="HisKA"/>
    <property type="match status" value="1"/>
</dbReference>
<proteinExistence type="predicted"/>
<dbReference type="SMART" id="SM00448">
    <property type="entry name" value="REC"/>
    <property type="match status" value="1"/>
</dbReference>
<reference evidence="6" key="1">
    <citation type="submission" date="2021-01" db="EMBL/GenBank/DDBJ databases">
        <authorList>
            <consortium name="Genoscope - CEA"/>
            <person name="William W."/>
        </authorList>
    </citation>
    <scope>NUCLEOTIDE SEQUENCE</scope>
</reference>
<dbReference type="InterPro" id="IPR005467">
    <property type="entry name" value="His_kinase_dom"/>
</dbReference>
<evidence type="ECO:0000256" key="3">
    <source>
        <dbReference type="SAM" id="Phobius"/>
    </source>
</evidence>
<dbReference type="OrthoDB" id="304129at2759"/>
<dbReference type="InterPro" id="IPR050956">
    <property type="entry name" value="2C_system_His_kinase"/>
</dbReference>
<accession>A0A8S1QPB5</accession>
<evidence type="ECO:0000259" key="5">
    <source>
        <dbReference type="PROSITE" id="PS50110"/>
    </source>
</evidence>
<comment type="caution">
    <text evidence="6">The sequence shown here is derived from an EMBL/GenBank/DDBJ whole genome shotgun (WGS) entry which is preliminary data.</text>
</comment>
<dbReference type="Pfam" id="PF02518">
    <property type="entry name" value="HATPase_c"/>
    <property type="match status" value="1"/>
</dbReference>
<keyword evidence="1 2" id="KW-0597">Phosphoprotein</keyword>
<dbReference type="PROSITE" id="PS50109">
    <property type="entry name" value="HIS_KIN"/>
    <property type="match status" value="1"/>
</dbReference>
<evidence type="ECO:0000313" key="7">
    <source>
        <dbReference type="Proteomes" id="UP000692954"/>
    </source>
</evidence>
<protein>
    <submittedName>
        <fullName evidence="6">Uncharacterized protein</fullName>
    </submittedName>
</protein>
<feature type="transmembrane region" description="Helical" evidence="3">
    <location>
        <begin position="28"/>
        <end position="46"/>
    </location>
</feature>
<sequence>MELQLFQFQLSWIYLAYQLIKNNSTFELPIILELLFSSIIKIIIQFDAYNSNFFFAISTTFIYTLIIIFYYYVKSKQSFTKSLDLELVTPKINEFERILTNKTQTPRNNEIQIFDHLPIGLVVLTLEHDFQYLNKRARSLLERASNTQITEDNVVIIIKELLKKCINDKIASLGNLTRPSQTRIHQLISKFHQKQRVSLPHLDDNFLQQIDPINSVLQQQNDFVPYSQQLMDNKYRIQFNHKGKKRCFRFHFMKHHNQIVINLLDETSKIGKLDQKSKHIFQNQLLNSFSHELKTPLNCIQQLLEVVILKVDSDLQENILKPIKWQTDLLLCQINDILDYASFEINDFNWDISLFYLEDLLQDCISMYLQACEQKNIKLKLEINSQDKHMVNNDYKRMKQVIVNLLNNSIKFTQQYGEIVLKVQDIKNNMFLIQVIDTGLGLSQEQLNQLQMNIEQDNLQNEYNQFHVGLGLKVANKLIIGLSSLKKGLKINSTLNKGTIISFTIEDFQEENNSQVSETNLKDAQISRQLSQLTTREFKFIKQIICKCNKILIVDDIPFNHHALKMILNELNCQADSAYDGQQAIDIVKQRIKSNNCHPFYSLILMDIEMPKQNGFEASLKIKQILGDQSDQTTIVMCSAYDNQECIQMCQRCFMSDVLPKPITKMSLQYILEKYLR</sequence>
<dbReference type="EMBL" id="CAJJDN010000111">
    <property type="protein sequence ID" value="CAD8116595.1"/>
    <property type="molecule type" value="Genomic_DNA"/>
</dbReference>
<evidence type="ECO:0000256" key="2">
    <source>
        <dbReference type="PROSITE-ProRule" id="PRU00169"/>
    </source>
</evidence>
<dbReference type="InterPro" id="IPR003594">
    <property type="entry name" value="HATPase_dom"/>
</dbReference>
<feature type="domain" description="Response regulatory" evidence="5">
    <location>
        <begin position="550"/>
        <end position="676"/>
    </location>
</feature>